<evidence type="ECO:0000313" key="2">
    <source>
        <dbReference type="EMBL" id="PKI68019.1"/>
    </source>
</evidence>
<dbReference type="EMBL" id="PGOL01000571">
    <property type="protein sequence ID" value="PKI68019.1"/>
    <property type="molecule type" value="Genomic_DNA"/>
</dbReference>
<proteinExistence type="predicted"/>
<reference evidence="2 3" key="1">
    <citation type="submission" date="2017-11" db="EMBL/GenBank/DDBJ databases">
        <title>De-novo sequencing of pomegranate (Punica granatum L.) genome.</title>
        <authorList>
            <person name="Akparov Z."/>
            <person name="Amiraslanov A."/>
            <person name="Hajiyeva S."/>
            <person name="Abbasov M."/>
            <person name="Kaur K."/>
            <person name="Hamwieh A."/>
            <person name="Solovyev V."/>
            <person name="Salamov A."/>
            <person name="Braich B."/>
            <person name="Kosarev P."/>
            <person name="Mahmoud A."/>
            <person name="Hajiyev E."/>
            <person name="Babayeva S."/>
            <person name="Izzatullayeva V."/>
            <person name="Mammadov A."/>
            <person name="Mammadov A."/>
            <person name="Sharifova S."/>
            <person name="Ojaghi J."/>
            <person name="Eynullazada K."/>
            <person name="Bayramov B."/>
            <person name="Abdulazimova A."/>
            <person name="Shahmuradov I."/>
        </authorList>
    </citation>
    <scope>NUCLEOTIDE SEQUENCE [LARGE SCALE GENOMIC DNA]</scope>
    <source>
        <strain evidence="3">cv. AG2017</strain>
        <tissue evidence="2">Leaf</tissue>
    </source>
</reference>
<comment type="caution">
    <text evidence="2">The sequence shown here is derived from an EMBL/GenBank/DDBJ whole genome shotgun (WGS) entry which is preliminary data.</text>
</comment>
<name>A0A2I0KHT1_PUNGR</name>
<protein>
    <submittedName>
        <fullName evidence="2">Uncharacterized protein</fullName>
    </submittedName>
</protein>
<keyword evidence="3" id="KW-1185">Reference proteome</keyword>
<dbReference type="Proteomes" id="UP000233551">
    <property type="component" value="Unassembled WGS sequence"/>
</dbReference>
<organism evidence="2 3">
    <name type="scientific">Punica granatum</name>
    <name type="common">Pomegranate</name>
    <dbReference type="NCBI Taxonomy" id="22663"/>
    <lineage>
        <taxon>Eukaryota</taxon>
        <taxon>Viridiplantae</taxon>
        <taxon>Streptophyta</taxon>
        <taxon>Embryophyta</taxon>
        <taxon>Tracheophyta</taxon>
        <taxon>Spermatophyta</taxon>
        <taxon>Magnoliopsida</taxon>
        <taxon>eudicotyledons</taxon>
        <taxon>Gunneridae</taxon>
        <taxon>Pentapetalae</taxon>
        <taxon>rosids</taxon>
        <taxon>malvids</taxon>
        <taxon>Myrtales</taxon>
        <taxon>Lythraceae</taxon>
        <taxon>Punica</taxon>
    </lineage>
</organism>
<gene>
    <name evidence="2" type="ORF">CRG98_011615</name>
</gene>
<feature type="region of interest" description="Disordered" evidence="1">
    <location>
        <begin position="101"/>
        <end position="120"/>
    </location>
</feature>
<evidence type="ECO:0000256" key="1">
    <source>
        <dbReference type="SAM" id="MobiDB-lite"/>
    </source>
</evidence>
<dbReference type="AlphaFoldDB" id="A0A2I0KHT1"/>
<evidence type="ECO:0000313" key="3">
    <source>
        <dbReference type="Proteomes" id="UP000233551"/>
    </source>
</evidence>
<sequence>MVGVGLVPWMSKARWTGSQSVTTSRKFRTMLPRVGAPRIKGINFLKSDGILFKTNEIEPEPSKYPQWSRQALRTPILSHRGRIHALSHVLGASTFPWGRVTDTHENESPLTVYDPKVEGR</sequence>
<accession>A0A2I0KHT1</accession>